<proteinExistence type="predicted"/>
<evidence type="ECO:0000313" key="1">
    <source>
        <dbReference type="EMBL" id="MBW7456688.1"/>
    </source>
</evidence>
<dbReference type="InterPro" id="IPR011009">
    <property type="entry name" value="Kinase-like_dom_sf"/>
</dbReference>
<reference evidence="1 2" key="1">
    <citation type="submission" date="2021-07" db="EMBL/GenBank/DDBJ databases">
        <title>Paenibacillus radiodurans sp. nov., isolated from the southeastern edge of Tengger Desert.</title>
        <authorList>
            <person name="Zhang G."/>
        </authorList>
    </citation>
    <scope>NUCLEOTIDE SEQUENCE [LARGE SCALE GENOMIC DNA]</scope>
    <source>
        <strain evidence="1 2">CCM 7311</strain>
    </source>
</reference>
<sequence>MTKPDQLEKWRQTIIGVHRDAGINWLGQLDSLIRDCEKRWEITIHQPFPDLSYNYVAPATAKDGMKLVVKLGVPHAEGLCEIEALRYYNGRGMVNLIDSSASEGALLLEDLRPGHVLSSVLTEE</sequence>
<dbReference type="EMBL" id="JAHZIK010000641">
    <property type="protein sequence ID" value="MBW7456688.1"/>
    <property type="molecule type" value="Genomic_DNA"/>
</dbReference>
<organism evidence="1 2">
    <name type="scientific">Paenibacillus sepulcri</name>
    <dbReference type="NCBI Taxonomy" id="359917"/>
    <lineage>
        <taxon>Bacteria</taxon>
        <taxon>Bacillati</taxon>
        <taxon>Bacillota</taxon>
        <taxon>Bacilli</taxon>
        <taxon>Bacillales</taxon>
        <taxon>Paenibacillaceae</taxon>
        <taxon>Paenibacillus</taxon>
    </lineage>
</organism>
<accession>A0ABS7C717</accession>
<name>A0ABS7C717_9BACL</name>
<dbReference type="Proteomes" id="UP001519887">
    <property type="component" value="Unassembled WGS sequence"/>
</dbReference>
<feature type="non-terminal residue" evidence="1">
    <location>
        <position position="124"/>
    </location>
</feature>
<evidence type="ECO:0000313" key="2">
    <source>
        <dbReference type="Proteomes" id="UP001519887"/>
    </source>
</evidence>
<comment type="caution">
    <text evidence="1">The sequence shown here is derived from an EMBL/GenBank/DDBJ whole genome shotgun (WGS) entry which is preliminary data.</text>
</comment>
<protein>
    <submittedName>
        <fullName evidence="1">Aminoglycoside phosphotransferase family protein</fullName>
    </submittedName>
</protein>
<gene>
    <name evidence="1" type="ORF">K0U00_21865</name>
</gene>
<dbReference type="SUPFAM" id="SSF56112">
    <property type="entry name" value="Protein kinase-like (PK-like)"/>
    <property type="match status" value="1"/>
</dbReference>
<keyword evidence="2" id="KW-1185">Reference proteome</keyword>